<accession>A0A3M2RT12</accession>
<sequence>MSTTTDSPVSSTVAPAPPPPPVKKRGFLSRCFPITLLLVLLAPSLTCTWLFINDLWTKIFFTLFILRYARLVGHILGGWIYRSSEEVPDPAFKREDVTVILPTVDPEGPDFRECILSIMANRPASIMVVTVGAQLREQCKRVVESLSNEANYKGAYLAALPEASKRRQVAHAVPKIRTAVTVLADDHVFWPLTFLPSVLAPLNDGSVGMVATKKRVRRITLRSSDFINYIVNFIACNYLQRHNWELRASSGIDGGLFVISGRTAVYRTEFLKDDDLMEKLCSERFFFGLLGGTGLGPDDDNFLTRAAMKKGWRVFFQDTQEATIETTLGLCPKFGDQLLRWARTTFRSNPVMLRDPRFIVSYAWSAFMVYWAALVNFAILWDAALLFSLISIKNVQPYQIALLSVWIAWTKMIKILPHFYRHPSDIPLFIVQIVFAYVHSFYKLWALITFWDCGWSGRNLDDVNANQAQTLDTKFEYL</sequence>
<dbReference type="OrthoDB" id="2849215at2759"/>
<comment type="caution">
    <text evidence="9">The sequence shown here is derived from an EMBL/GenBank/DDBJ whole genome shotgun (WGS) entry which is preliminary data.</text>
</comment>
<dbReference type="GO" id="GO:0016020">
    <property type="term" value="C:membrane"/>
    <property type="evidence" value="ECO:0007669"/>
    <property type="project" value="UniProtKB-SubCell"/>
</dbReference>
<feature type="transmembrane region" description="Helical" evidence="8">
    <location>
        <begin position="362"/>
        <end position="388"/>
    </location>
</feature>
<keyword evidence="5 8" id="KW-1133">Transmembrane helix</keyword>
<dbReference type="AlphaFoldDB" id="A0A3M2RT12"/>
<feature type="transmembrane region" description="Helical" evidence="8">
    <location>
        <begin position="426"/>
        <end position="448"/>
    </location>
</feature>
<evidence type="ECO:0000256" key="1">
    <source>
        <dbReference type="ARBA" id="ARBA00004370"/>
    </source>
</evidence>
<evidence type="ECO:0000256" key="7">
    <source>
        <dbReference type="ARBA" id="ARBA00023180"/>
    </source>
</evidence>
<dbReference type="PANTHER" id="PTHR47844:SF1">
    <property type="entry name" value="EXOSTOSIN-LIKE 2"/>
    <property type="match status" value="1"/>
</dbReference>
<evidence type="ECO:0000256" key="8">
    <source>
        <dbReference type="SAM" id="Phobius"/>
    </source>
</evidence>
<keyword evidence="7" id="KW-0325">Glycoprotein</keyword>
<keyword evidence="2" id="KW-0328">Glycosyltransferase</keyword>
<dbReference type="EMBL" id="NKUJ01000287">
    <property type="protein sequence ID" value="RMJ08427.1"/>
    <property type="molecule type" value="Genomic_DNA"/>
</dbReference>
<dbReference type="SUPFAM" id="SSF53448">
    <property type="entry name" value="Nucleotide-diphospho-sugar transferases"/>
    <property type="match status" value="1"/>
</dbReference>
<keyword evidence="4 8" id="KW-0812">Transmembrane</keyword>
<organism evidence="9 10">
    <name type="scientific">Fusarium kuroshium</name>
    <dbReference type="NCBI Taxonomy" id="2010991"/>
    <lineage>
        <taxon>Eukaryota</taxon>
        <taxon>Fungi</taxon>
        <taxon>Dikarya</taxon>
        <taxon>Ascomycota</taxon>
        <taxon>Pezizomycotina</taxon>
        <taxon>Sordariomycetes</taxon>
        <taxon>Hypocreomycetidae</taxon>
        <taxon>Hypocreales</taxon>
        <taxon>Nectriaceae</taxon>
        <taxon>Fusarium</taxon>
        <taxon>Fusarium solani species complex</taxon>
    </lineage>
</organism>
<dbReference type="GO" id="GO:0016757">
    <property type="term" value="F:glycosyltransferase activity"/>
    <property type="evidence" value="ECO:0007669"/>
    <property type="project" value="UniProtKB-KW"/>
</dbReference>
<dbReference type="InterPro" id="IPR029044">
    <property type="entry name" value="Nucleotide-diphossugar_trans"/>
</dbReference>
<dbReference type="Proteomes" id="UP000277212">
    <property type="component" value="Unassembled WGS sequence"/>
</dbReference>
<evidence type="ECO:0000256" key="4">
    <source>
        <dbReference type="ARBA" id="ARBA00022692"/>
    </source>
</evidence>
<evidence type="ECO:0008006" key="11">
    <source>
        <dbReference type="Google" id="ProtNLM"/>
    </source>
</evidence>
<gene>
    <name evidence="9" type="ORF">CDV36_011952</name>
</gene>
<keyword evidence="6 8" id="KW-0472">Membrane</keyword>
<feature type="transmembrane region" description="Helical" evidence="8">
    <location>
        <begin position="27"/>
        <end position="52"/>
    </location>
</feature>
<proteinExistence type="predicted"/>
<name>A0A3M2RT12_9HYPO</name>
<dbReference type="STRING" id="2010991.A0A3M2RT12"/>
<evidence type="ECO:0000313" key="9">
    <source>
        <dbReference type="EMBL" id="RMJ08427.1"/>
    </source>
</evidence>
<keyword evidence="10" id="KW-1185">Reference proteome</keyword>
<reference evidence="9 10" key="1">
    <citation type="submission" date="2017-06" db="EMBL/GenBank/DDBJ databases">
        <title>Comparative genomic analysis of Ambrosia Fusariam Clade fungi.</title>
        <authorList>
            <person name="Stajich J.E."/>
            <person name="Carrillo J."/>
            <person name="Kijimoto T."/>
            <person name="Eskalen A."/>
            <person name="O'Donnell K."/>
            <person name="Kasson M."/>
        </authorList>
    </citation>
    <scope>NUCLEOTIDE SEQUENCE [LARGE SCALE GENOMIC DNA]</scope>
    <source>
        <strain evidence="9">UCR3666</strain>
    </source>
</reference>
<dbReference type="Pfam" id="PF13641">
    <property type="entry name" value="Glyco_tranf_2_3"/>
    <property type="match status" value="1"/>
</dbReference>
<evidence type="ECO:0000256" key="5">
    <source>
        <dbReference type="ARBA" id="ARBA00022989"/>
    </source>
</evidence>
<evidence type="ECO:0000256" key="2">
    <source>
        <dbReference type="ARBA" id="ARBA00022676"/>
    </source>
</evidence>
<evidence type="ECO:0000256" key="6">
    <source>
        <dbReference type="ARBA" id="ARBA00023136"/>
    </source>
</evidence>
<evidence type="ECO:0000313" key="10">
    <source>
        <dbReference type="Proteomes" id="UP000277212"/>
    </source>
</evidence>
<dbReference type="PANTHER" id="PTHR47844">
    <property type="entry name" value="SYNTHASE CPS1, PUTATIVE (AFU_ORTHOLOGUE AFUA_7G02500)-RELATED"/>
    <property type="match status" value="1"/>
</dbReference>
<comment type="subcellular location">
    <subcellularLocation>
        <location evidence="1">Membrane</location>
    </subcellularLocation>
</comment>
<keyword evidence="3" id="KW-0808">Transferase</keyword>
<evidence type="ECO:0000256" key="3">
    <source>
        <dbReference type="ARBA" id="ARBA00022679"/>
    </source>
</evidence>
<protein>
    <recommendedName>
        <fullName evidence="11">Glycosyltransferase 2-like domain-containing protein</fullName>
    </recommendedName>
</protein>
<dbReference type="InterPro" id="IPR052427">
    <property type="entry name" value="Glycosyltrans_GT2/GT47"/>
</dbReference>